<keyword evidence="1" id="KW-0812">Transmembrane</keyword>
<dbReference type="NCBIfam" id="TIGR00254">
    <property type="entry name" value="GGDEF"/>
    <property type="match status" value="1"/>
</dbReference>
<dbReference type="SMART" id="SM00267">
    <property type="entry name" value="GGDEF"/>
    <property type="match status" value="1"/>
</dbReference>
<name>A0A2N3PP50_9PROT</name>
<dbReference type="PANTHER" id="PTHR46663:SF2">
    <property type="entry name" value="GGDEF DOMAIN-CONTAINING PROTEIN"/>
    <property type="match status" value="1"/>
</dbReference>
<dbReference type="OrthoDB" id="9812260at2"/>
<reference evidence="5" key="1">
    <citation type="submission" date="2017-12" db="EMBL/GenBank/DDBJ databases">
        <title>Draft genome sequence of Telmatospirillum siberiense 26-4b1T, an acidotolerant peatland alphaproteobacterium potentially involved in sulfur cycling.</title>
        <authorList>
            <person name="Hausmann B."/>
            <person name="Pjevac P."/>
            <person name="Schreck K."/>
            <person name="Herbold C.W."/>
            <person name="Daims H."/>
            <person name="Wagner M."/>
            <person name="Pester M."/>
            <person name="Loy A."/>
        </authorList>
    </citation>
    <scope>NUCLEOTIDE SEQUENCE [LARGE SCALE GENOMIC DNA]</scope>
    <source>
        <strain evidence="5">26-4b1</strain>
    </source>
</reference>
<organism evidence="4 5">
    <name type="scientific">Telmatospirillum siberiense</name>
    <dbReference type="NCBI Taxonomy" id="382514"/>
    <lineage>
        <taxon>Bacteria</taxon>
        <taxon>Pseudomonadati</taxon>
        <taxon>Pseudomonadota</taxon>
        <taxon>Alphaproteobacteria</taxon>
        <taxon>Rhodospirillales</taxon>
        <taxon>Rhodospirillaceae</taxon>
        <taxon>Telmatospirillum</taxon>
    </lineage>
</organism>
<dbReference type="Gene3D" id="3.30.70.270">
    <property type="match status" value="1"/>
</dbReference>
<dbReference type="AlphaFoldDB" id="A0A2N3PP50"/>
<keyword evidence="1" id="KW-1133">Transmembrane helix</keyword>
<dbReference type="Gene3D" id="6.10.340.10">
    <property type="match status" value="1"/>
</dbReference>
<accession>A0A2N3PP50</accession>
<dbReference type="Pfam" id="PF00990">
    <property type="entry name" value="GGDEF"/>
    <property type="match status" value="1"/>
</dbReference>
<protein>
    <submittedName>
        <fullName evidence="4">GGDEF domain-containing protein</fullName>
    </submittedName>
</protein>
<gene>
    <name evidence="4" type="ORF">CWS72_22790</name>
</gene>
<comment type="caution">
    <text evidence="4">The sequence shown here is derived from an EMBL/GenBank/DDBJ whole genome shotgun (WGS) entry which is preliminary data.</text>
</comment>
<dbReference type="InterPro" id="IPR043128">
    <property type="entry name" value="Rev_trsase/Diguanyl_cyclase"/>
</dbReference>
<keyword evidence="5" id="KW-1185">Reference proteome</keyword>
<evidence type="ECO:0000313" key="5">
    <source>
        <dbReference type="Proteomes" id="UP000233293"/>
    </source>
</evidence>
<evidence type="ECO:0000259" key="2">
    <source>
        <dbReference type="PROSITE" id="PS50885"/>
    </source>
</evidence>
<dbReference type="CDD" id="cd06225">
    <property type="entry name" value="HAMP"/>
    <property type="match status" value="1"/>
</dbReference>
<feature type="domain" description="HAMP" evidence="2">
    <location>
        <begin position="311"/>
        <end position="364"/>
    </location>
</feature>
<feature type="transmembrane region" description="Helical" evidence="1">
    <location>
        <begin position="291"/>
        <end position="310"/>
    </location>
</feature>
<evidence type="ECO:0000313" key="4">
    <source>
        <dbReference type="EMBL" id="PKU22189.1"/>
    </source>
</evidence>
<proteinExistence type="predicted"/>
<feature type="transmembrane region" description="Helical" evidence="1">
    <location>
        <begin position="12"/>
        <end position="37"/>
    </location>
</feature>
<dbReference type="EMBL" id="PIUM01000036">
    <property type="protein sequence ID" value="PKU22189.1"/>
    <property type="molecule type" value="Genomic_DNA"/>
</dbReference>
<keyword evidence="1" id="KW-0472">Membrane</keyword>
<dbReference type="FunFam" id="3.30.70.270:FF:000001">
    <property type="entry name" value="Diguanylate cyclase domain protein"/>
    <property type="match status" value="1"/>
</dbReference>
<dbReference type="InterPro" id="IPR000160">
    <property type="entry name" value="GGDEF_dom"/>
</dbReference>
<dbReference type="CDD" id="cd18774">
    <property type="entry name" value="PDC2_HK_sensor"/>
    <property type="match status" value="1"/>
</dbReference>
<dbReference type="SUPFAM" id="SSF158472">
    <property type="entry name" value="HAMP domain-like"/>
    <property type="match status" value="1"/>
</dbReference>
<sequence>MARFFRLQTLGARLVLFIVTLVVAGVVAELVFLAAYMRSELIAQASSQLTAICTYVARSIDRDLIVRREMLENLAEHMAGSLDGDYSSSHPEQGRLDEANGLFRTGVELVDATGKRLAAVPDTLGADGDGAISGDFLERAVAKGFALGRPVIGLRSGVAQIAMAVPVRRRPGREALVLVGVTPLRSRSFLGALYDTHLGQSGGFVLVSPRDGIFLGASDDELALRPVPPAGLHHQHDLAMRGIFGVGVDRRVNGVEEVAATVPIPSAGWFVVARIPTGELFASIAGLSRHVLTLGAIAVALVAMGGFVVLRLMLRPLHRSAALADRMSREEIPFSPLPVERDDEVGHLTFAFNRLLATLLDSREDFKRQALCDGLTGLANRVSFDQAFARYLSRARRHHTKLAVLFLDLDGFKRINDGFGHEVGDAALKAVAQRLSQVLRQEDVLARLGGDEFAVLLGDLVDAPAEVAVVADHCRGAMAAPVRFNDRNLAVGLSIGQACFPDDGETAEELLAVADQAMYRDKQARAAPGRQLVEGGN</sequence>
<dbReference type="GO" id="GO:0007165">
    <property type="term" value="P:signal transduction"/>
    <property type="evidence" value="ECO:0007669"/>
    <property type="project" value="InterPro"/>
</dbReference>
<dbReference type="RefSeq" id="WP_101252957.1">
    <property type="nucleotide sequence ID" value="NZ_PIUM01000036.1"/>
</dbReference>
<evidence type="ECO:0000259" key="3">
    <source>
        <dbReference type="PROSITE" id="PS50887"/>
    </source>
</evidence>
<feature type="domain" description="GGDEF" evidence="3">
    <location>
        <begin position="400"/>
        <end position="537"/>
    </location>
</feature>
<dbReference type="GO" id="GO:0016020">
    <property type="term" value="C:membrane"/>
    <property type="evidence" value="ECO:0007669"/>
    <property type="project" value="InterPro"/>
</dbReference>
<dbReference type="InterPro" id="IPR052163">
    <property type="entry name" value="DGC-Regulatory_Protein"/>
</dbReference>
<evidence type="ECO:0000256" key="1">
    <source>
        <dbReference type="SAM" id="Phobius"/>
    </source>
</evidence>
<dbReference type="GO" id="GO:0003824">
    <property type="term" value="F:catalytic activity"/>
    <property type="evidence" value="ECO:0007669"/>
    <property type="project" value="UniProtKB-ARBA"/>
</dbReference>
<dbReference type="Proteomes" id="UP000233293">
    <property type="component" value="Unassembled WGS sequence"/>
</dbReference>
<dbReference type="SMART" id="SM00304">
    <property type="entry name" value="HAMP"/>
    <property type="match status" value="1"/>
</dbReference>
<dbReference type="SUPFAM" id="SSF55073">
    <property type="entry name" value="Nucleotide cyclase"/>
    <property type="match status" value="1"/>
</dbReference>
<dbReference type="PROSITE" id="PS50887">
    <property type="entry name" value="GGDEF"/>
    <property type="match status" value="1"/>
</dbReference>
<dbReference type="InterPro" id="IPR029787">
    <property type="entry name" value="Nucleotide_cyclase"/>
</dbReference>
<dbReference type="PANTHER" id="PTHR46663">
    <property type="entry name" value="DIGUANYLATE CYCLASE DGCT-RELATED"/>
    <property type="match status" value="1"/>
</dbReference>
<dbReference type="InterPro" id="IPR003660">
    <property type="entry name" value="HAMP_dom"/>
</dbReference>
<dbReference type="CDD" id="cd01949">
    <property type="entry name" value="GGDEF"/>
    <property type="match status" value="1"/>
</dbReference>
<dbReference type="PROSITE" id="PS50885">
    <property type="entry name" value="HAMP"/>
    <property type="match status" value="1"/>
</dbReference>
<dbReference type="Pfam" id="PF00672">
    <property type="entry name" value="HAMP"/>
    <property type="match status" value="1"/>
</dbReference>